<organism evidence="4 5">
    <name type="scientific">Batillaria attramentaria</name>
    <dbReference type="NCBI Taxonomy" id="370345"/>
    <lineage>
        <taxon>Eukaryota</taxon>
        <taxon>Metazoa</taxon>
        <taxon>Spiralia</taxon>
        <taxon>Lophotrochozoa</taxon>
        <taxon>Mollusca</taxon>
        <taxon>Gastropoda</taxon>
        <taxon>Caenogastropoda</taxon>
        <taxon>Sorbeoconcha</taxon>
        <taxon>Cerithioidea</taxon>
        <taxon>Batillariidae</taxon>
        <taxon>Batillaria</taxon>
    </lineage>
</organism>
<feature type="compositionally biased region" description="Basic and acidic residues" evidence="2">
    <location>
        <begin position="319"/>
        <end position="343"/>
    </location>
</feature>
<feature type="region of interest" description="Disordered" evidence="2">
    <location>
        <begin position="28"/>
        <end position="203"/>
    </location>
</feature>
<accession>A0ABD0JQV6</accession>
<dbReference type="Proteomes" id="UP001519460">
    <property type="component" value="Unassembled WGS sequence"/>
</dbReference>
<feature type="region of interest" description="Disordered" evidence="2">
    <location>
        <begin position="220"/>
        <end position="391"/>
    </location>
</feature>
<feature type="compositionally biased region" description="Basic and acidic residues" evidence="2">
    <location>
        <begin position="263"/>
        <end position="272"/>
    </location>
</feature>
<proteinExistence type="inferred from homology"/>
<reference evidence="4 5" key="1">
    <citation type="journal article" date="2023" name="Sci. Data">
        <title>Genome assembly of the Korean intertidal mud-creeper Batillaria attramentaria.</title>
        <authorList>
            <person name="Patra A.K."/>
            <person name="Ho P.T."/>
            <person name="Jun S."/>
            <person name="Lee S.J."/>
            <person name="Kim Y."/>
            <person name="Won Y.J."/>
        </authorList>
    </citation>
    <scope>NUCLEOTIDE SEQUENCE [LARGE SCALE GENOMIC DNA]</scope>
    <source>
        <strain evidence="4">Wonlab-2016</strain>
    </source>
</reference>
<feature type="compositionally biased region" description="Basic and acidic residues" evidence="2">
    <location>
        <begin position="60"/>
        <end position="75"/>
    </location>
</feature>
<feature type="compositionally biased region" description="Acidic residues" evidence="2">
    <location>
        <begin position="188"/>
        <end position="201"/>
    </location>
</feature>
<dbReference type="EMBL" id="JACVVK020000362">
    <property type="protein sequence ID" value="KAK7476897.1"/>
    <property type="molecule type" value="Genomic_DNA"/>
</dbReference>
<dbReference type="PANTHER" id="PTHR14015:SF2">
    <property type="entry name" value="OPIOID GROWTH FACTOR RECEPTOR (OGFR) CONSERVED DOMAIN-CONTAINING PROTEIN"/>
    <property type="match status" value="1"/>
</dbReference>
<evidence type="ECO:0000256" key="2">
    <source>
        <dbReference type="SAM" id="MobiDB-lite"/>
    </source>
</evidence>
<feature type="compositionally biased region" description="Polar residues" evidence="2">
    <location>
        <begin position="28"/>
        <end position="41"/>
    </location>
</feature>
<evidence type="ECO:0000313" key="5">
    <source>
        <dbReference type="Proteomes" id="UP001519460"/>
    </source>
</evidence>
<feature type="compositionally biased region" description="Basic and acidic residues" evidence="2">
    <location>
        <begin position="360"/>
        <end position="374"/>
    </location>
</feature>
<dbReference type="InterPro" id="IPR039574">
    <property type="entry name" value="OGFr"/>
</dbReference>
<feature type="compositionally biased region" description="Acidic residues" evidence="2">
    <location>
        <begin position="104"/>
        <end position="116"/>
    </location>
</feature>
<evidence type="ECO:0000259" key="3">
    <source>
        <dbReference type="Pfam" id="PF04664"/>
    </source>
</evidence>
<comment type="caution">
    <text evidence="4">The sequence shown here is derived from an EMBL/GenBank/DDBJ whole genome shotgun (WGS) entry which is preliminary data.</text>
</comment>
<gene>
    <name evidence="4" type="ORF">BaRGS_00031836</name>
</gene>
<evidence type="ECO:0000313" key="4">
    <source>
        <dbReference type="EMBL" id="KAK7476897.1"/>
    </source>
</evidence>
<feature type="domain" description="Opioid growth factor receptor (OGFr) conserved" evidence="3">
    <location>
        <begin position="418"/>
        <end position="610"/>
    </location>
</feature>
<keyword evidence="5" id="KW-1185">Reference proteome</keyword>
<feature type="compositionally biased region" description="Basic and acidic residues" evidence="2">
    <location>
        <begin position="148"/>
        <end position="186"/>
    </location>
</feature>
<evidence type="ECO:0000256" key="1">
    <source>
        <dbReference type="ARBA" id="ARBA00010365"/>
    </source>
</evidence>
<feature type="compositionally biased region" description="Basic and acidic residues" evidence="2">
    <location>
        <begin position="291"/>
        <end position="303"/>
    </location>
</feature>
<dbReference type="AlphaFoldDB" id="A0ABD0JQV6"/>
<feature type="compositionally biased region" description="Acidic residues" evidence="2">
    <location>
        <begin position="273"/>
        <end position="290"/>
    </location>
</feature>
<dbReference type="PANTHER" id="PTHR14015">
    <property type="entry name" value="OPIOID GROWTH FACTOR RECEPTOR OGFR ZETA-TYPE OPIOID RECEPTOR"/>
    <property type="match status" value="1"/>
</dbReference>
<sequence length="691" mass="78088">MDKNININNPQDSKCPTEKVIPDVGVQTETSSHTGLTSVSNDRADLGRVTRGSINSAARKAGDGRDKIVNTKEEGAAGGTEQPSSQAAEASVSVTRSENLPERQEEDIEVDEDDDPPASGVVVNSSGNGGNFDGDNNNTSQGTVIPLKELDKERKEEDIEIDEPSKDIPPESCTEDQKVLETKSEGESASEDQEECIDVDTNELKDVGETELKEKNILNAEPIAKGASVKGEASQSDKEIEDDDTQVLKVENDSTDETQEYSMKNDGRKFVDYQDEDFNTDSDFENAGDDDNQRAELEKRPESTKNMGQAVGKKGGKSPGKEGKGREVEKQEKGATSRRDKTRASPRKKAKSSSSDEDDGRPWLDDPWDREMGQRKKQGRNMKPSAYRTSGIARLKRQWSDHDTKMYRKGYPGKKDDPNQDLNLRFYRNQVPSRPNGALIDDIHQDWWNDLDLLESHHGYIQWLFPIRESGMNWHAKELQRHEAEKIQKDRKAFERFVKSYEMMLNFYGLRLASRDNGEVERAENWKPRFRHLNCSMHNYLRITRILKCLGEMGLERYKAPFLRHMLREAIVEDTLDRTLESCYNYWIGTLRDDEERKSIEKYAEELYDSNFSSLAHWHATVAQVRDYEGILFAFVLHTAALSVGTASEDLSDCNRFSTFPLCVFAEAGLISGKALQPEDNRCLPQGTVNA</sequence>
<dbReference type="Pfam" id="PF04664">
    <property type="entry name" value="OGFr_N"/>
    <property type="match status" value="1"/>
</dbReference>
<feature type="compositionally biased region" description="Polar residues" evidence="2">
    <location>
        <begin position="81"/>
        <end position="98"/>
    </location>
</feature>
<name>A0ABD0JQV6_9CAEN</name>
<protein>
    <recommendedName>
        <fullName evidence="3">Opioid growth factor receptor (OGFr) conserved domain-containing protein</fullName>
    </recommendedName>
</protein>
<comment type="similarity">
    <text evidence="1">Belongs to the opioid growth factor receptor family.</text>
</comment>
<dbReference type="InterPro" id="IPR006757">
    <property type="entry name" value="OGF_rcpt"/>
</dbReference>